<organism evidence="1 2">
    <name type="scientific">Entomophthora muscae</name>
    <dbReference type="NCBI Taxonomy" id="34485"/>
    <lineage>
        <taxon>Eukaryota</taxon>
        <taxon>Fungi</taxon>
        <taxon>Fungi incertae sedis</taxon>
        <taxon>Zoopagomycota</taxon>
        <taxon>Entomophthoromycotina</taxon>
        <taxon>Entomophthoromycetes</taxon>
        <taxon>Entomophthorales</taxon>
        <taxon>Entomophthoraceae</taxon>
        <taxon>Entomophthora</taxon>
    </lineage>
</organism>
<accession>A0ACC2UJ68</accession>
<sequence>MLRYVLLSFFQIQVLSQDLGQIKVLLHSYYGGRSHLRPLLELGLSLKNRSHKVSVASSDDIEEMAGEYRFPFWPLGKLELLESQLKQANEEMMEIKDFPLAGKAFGKLQIDIYQQVYPRLSWVVDMDRPDVMICDFASPACRDVAKAKGIPLITGFQTIDGPLDLPGISITQTRTPKISGLSTNQRVKEYIWAPIVRSWRLFPSSYAMNKMRKKFGHSSGESLLGDFSMNLGLANTFVGFEPASYIPPNIHLVGPLLPLESPPLTPELKKFIDMNPRTVYVAFGSILVPTTDQLKAILTGLSTALEQETIDAVVWGLGLTEHDNFPTSFLFNNETISTQFILNNRHPSFRFINWAPQLSVLRQKNVRLFITHAGLESSFEAIHSGTPMICVPYMFDQPRNAMKLEAAGIALTLYPNELHNLSHTIHSIFESQGSIRYNTKLMKNIATTASKNRELAIDLIEEYAHAAKYCYESSCETKHLLPASLKMSSLSANSTDVHIALLILITFSFFAATVLFTKLAQLLLWIR</sequence>
<evidence type="ECO:0000313" key="2">
    <source>
        <dbReference type="Proteomes" id="UP001165960"/>
    </source>
</evidence>
<proteinExistence type="predicted"/>
<keyword evidence="2" id="KW-1185">Reference proteome</keyword>
<protein>
    <submittedName>
        <fullName evidence="1">Uncharacterized protein</fullName>
    </submittedName>
</protein>
<evidence type="ECO:0000313" key="1">
    <source>
        <dbReference type="EMBL" id="KAJ9087144.1"/>
    </source>
</evidence>
<dbReference type="Proteomes" id="UP001165960">
    <property type="component" value="Unassembled WGS sequence"/>
</dbReference>
<gene>
    <name evidence="1" type="ORF">DSO57_1036117</name>
</gene>
<name>A0ACC2UJ68_9FUNG</name>
<dbReference type="EMBL" id="QTSX02000337">
    <property type="protein sequence ID" value="KAJ9087144.1"/>
    <property type="molecule type" value="Genomic_DNA"/>
</dbReference>
<comment type="caution">
    <text evidence="1">The sequence shown here is derived from an EMBL/GenBank/DDBJ whole genome shotgun (WGS) entry which is preliminary data.</text>
</comment>
<reference evidence="1" key="1">
    <citation type="submission" date="2022-04" db="EMBL/GenBank/DDBJ databases">
        <title>Genome of the entomopathogenic fungus Entomophthora muscae.</title>
        <authorList>
            <person name="Elya C."/>
            <person name="Lovett B.R."/>
            <person name="Lee E."/>
            <person name="Macias A.M."/>
            <person name="Hajek A.E."/>
            <person name="De Bivort B.L."/>
            <person name="Kasson M.T."/>
            <person name="De Fine Licht H.H."/>
            <person name="Stajich J.E."/>
        </authorList>
    </citation>
    <scope>NUCLEOTIDE SEQUENCE</scope>
    <source>
        <strain evidence="1">Berkeley</strain>
    </source>
</reference>